<evidence type="ECO:0000313" key="4">
    <source>
        <dbReference type="EMBL" id="SEH15135.1"/>
    </source>
</evidence>
<dbReference type="InterPro" id="IPR020627">
    <property type="entry name" value="KhpA"/>
</dbReference>
<gene>
    <name evidence="3" type="primary">khpA</name>
    <name evidence="4" type="ORF">SAMN02745716_1853</name>
</gene>
<evidence type="ECO:0000256" key="2">
    <source>
        <dbReference type="ARBA" id="ARBA00022884"/>
    </source>
</evidence>
<dbReference type="Proteomes" id="UP000222056">
    <property type="component" value="Unassembled WGS sequence"/>
</dbReference>
<comment type="function">
    <text evidence="3">A probable RNA-binding protein.</text>
</comment>
<dbReference type="STRING" id="29539.SAMN02745716_1853"/>
<dbReference type="SUPFAM" id="SSF54814">
    <property type="entry name" value="Prokaryotic type KH domain (KH-domain type II)"/>
    <property type="match status" value="1"/>
</dbReference>
<evidence type="ECO:0000256" key="1">
    <source>
        <dbReference type="ARBA" id="ARBA00022490"/>
    </source>
</evidence>
<organism evidence="4 5">
    <name type="scientific">Thermoleophilum album</name>
    <dbReference type="NCBI Taxonomy" id="29539"/>
    <lineage>
        <taxon>Bacteria</taxon>
        <taxon>Bacillati</taxon>
        <taxon>Actinomycetota</taxon>
        <taxon>Thermoleophilia</taxon>
        <taxon>Thermoleophilales</taxon>
        <taxon>Thermoleophilaceae</taxon>
        <taxon>Thermoleophilum</taxon>
    </lineage>
</organism>
<keyword evidence="5" id="KW-1185">Reference proteome</keyword>
<dbReference type="AlphaFoldDB" id="A0A1H6FZL1"/>
<dbReference type="InterPro" id="IPR009019">
    <property type="entry name" value="KH_sf_prok-type"/>
</dbReference>
<dbReference type="CDD" id="cd22533">
    <property type="entry name" value="KH-II_YlqC-like"/>
    <property type="match status" value="1"/>
</dbReference>
<dbReference type="EMBL" id="FNWJ01000002">
    <property type="protein sequence ID" value="SEH15135.1"/>
    <property type="molecule type" value="Genomic_DNA"/>
</dbReference>
<dbReference type="PANTHER" id="PTHR34654:SF1">
    <property type="entry name" value="RNA-BINDING PROTEIN KHPA"/>
    <property type="match status" value="1"/>
</dbReference>
<name>A0A1H6FZL1_THEAL</name>
<sequence length="81" mass="8632">MGSLEELVAFLARAVVSNPEGVEVRSWRDEEEDALIIEVHVAEGDAGHVIGRSGRTAEAIRQVAKAVAARRGGRVLVDIVA</sequence>
<dbReference type="OrthoDB" id="9812389at2"/>
<dbReference type="GO" id="GO:0003723">
    <property type="term" value="F:RNA binding"/>
    <property type="evidence" value="ECO:0007669"/>
    <property type="project" value="UniProtKB-UniRule"/>
</dbReference>
<protein>
    <recommendedName>
        <fullName evidence="3">RNA-binding protein KhpA</fullName>
    </recommendedName>
    <alternativeName>
        <fullName evidence="3">KH-domain protein A</fullName>
    </alternativeName>
</protein>
<reference evidence="5" key="1">
    <citation type="submission" date="2016-10" db="EMBL/GenBank/DDBJ databases">
        <authorList>
            <person name="Varghese N."/>
            <person name="Submissions S."/>
        </authorList>
    </citation>
    <scope>NUCLEOTIDE SEQUENCE [LARGE SCALE GENOMIC DNA]</scope>
    <source>
        <strain evidence="5">ATCC 35263</strain>
    </source>
</reference>
<proteinExistence type="inferred from homology"/>
<dbReference type="RefSeq" id="WP_093118386.1">
    <property type="nucleotide sequence ID" value="NZ_FNWJ01000002.1"/>
</dbReference>
<dbReference type="Pfam" id="PF13083">
    <property type="entry name" value="KH_KhpA-B"/>
    <property type="match status" value="1"/>
</dbReference>
<accession>A0A1H6FZL1</accession>
<dbReference type="InterPro" id="IPR015946">
    <property type="entry name" value="KH_dom-like_a/b"/>
</dbReference>
<dbReference type="GO" id="GO:0005737">
    <property type="term" value="C:cytoplasm"/>
    <property type="evidence" value="ECO:0007669"/>
    <property type="project" value="UniProtKB-SubCell"/>
</dbReference>
<keyword evidence="2 3" id="KW-0694">RNA-binding</keyword>
<keyword evidence="1 3" id="KW-0963">Cytoplasm</keyword>
<dbReference type="PANTHER" id="PTHR34654">
    <property type="entry name" value="UPF0109 PROTEIN SCO5592"/>
    <property type="match status" value="1"/>
</dbReference>
<dbReference type="HAMAP" id="MF_00088">
    <property type="entry name" value="KhpA"/>
    <property type="match status" value="1"/>
</dbReference>
<comment type="similarity">
    <text evidence="3">Belongs to the KhpA RNA-binding protein family.</text>
</comment>
<evidence type="ECO:0000313" key="5">
    <source>
        <dbReference type="Proteomes" id="UP000222056"/>
    </source>
</evidence>
<evidence type="ECO:0000256" key="3">
    <source>
        <dbReference type="HAMAP-Rule" id="MF_00088"/>
    </source>
</evidence>
<comment type="subcellular location">
    <subcellularLocation>
        <location evidence="3">Cytoplasm</location>
    </subcellularLocation>
</comment>
<dbReference type="Gene3D" id="3.30.300.20">
    <property type="match status" value="1"/>
</dbReference>